<comment type="cofactor">
    <cofactor evidence="1">
        <name>Mn(2+)</name>
        <dbReference type="ChEBI" id="CHEBI:29035"/>
    </cofactor>
</comment>
<evidence type="ECO:0000256" key="2">
    <source>
        <dbReference type="ARBA" id="ARBA00001946"/>
    </source>
</evidence>
<organism evidence="9">
    <name type="scientific">Xenopsylla cheopis</name>
    <name type="common">Oriental rat flea</name>
    <name type="synonym">Pulex cheopis</name>
    <dbReference type="NCBI Taxonomy" id="163159"/>
    <lineage>
        <taxon>Eukaryota</taxon>
        <taxon>Metazoa</taxon>
        <taxon>Ecdysozoa</taxon>
        <taxon>Arthropoda</taxon>
        <taxon>Hexapoda</taxon>
        <taxon>Insecta</taxon>
        <taxon>Pterygota</taxon>
        <taxon>Neoptera</taxon>
        <taxon>Endopterygota</taxon>
        <taxon>Siphonaptera</taxon>
        <taxon>Pulicidae</taxon>
        <taxon>Xenopsyllinae</taxon>
        <taxon>Xenopsylla</taxon>
    </lineage>
</organism>
<evidence type="ECO:0000256" key="3">
    <source>
        <dbReference type="ARBA" id="ARBA00005582"/>
    </source>
</evidence>
<dbReference type="PANTHER" id="PTHR12318">
    <property type="entry name" value="TESTOSTERONE-REGULATED PROTEIN RP2"/>
    <property type="match status" value="1"/>
</dbReference>
<feature type="region of interest" description="Disordered" evidence="8">
    <location>
        <begin position="357"/>
        <end position="382"/>
    </location>
</feature>
<comment type="cofactor">
    <cofactor evidence="2">
        <name>Mg(2+)</name>
        <dbReference type="ChEBI" id="CHEBI:18420"/>
    </cofactor>
</comment>
<dbReference type="CDD" id="cd18870">
    <property type="entry name" value="NUDIX_AcylCoAdiphos_Nudt19"/>
    <property type="match status" value="1"/>
</dbReference>
<evidence type="ECO:0000256" key="5">
    <source>
        <dbReference type="ARBA" id="ARBA00022801"/>
    </source>
</evidence>
<keyword evidence="7" id="KW-0464">Manganese</keyword>
<dbReference type="InterPro" id="IPR039121">
    <property type="entry name" value="NUDT19"/>
</dbReference>
<dbReference type="Gene3D" id="3.90.79.10">
    <property type="entry name" value="Nucleoside Triphosphate Pyrophosphohydrolase"/>
    <property type="match status" value="1"/>
</dbReference>
<evidence type="ECO:0000313" key="9">
    <source>
        <dbReference type="EMBL" id="NOV48416.1"/>
    </source>
</evidence>
<keyword evidence="5" id="KW-0378">Hydrolase</keyword>
<feature type="region of interest" description="Disordered" evidence="8">
    <location>
        <begin position="293"/>
        <end position="330"/>
    </location>
</feature>
<keyword evidence="4" id="KW-0479">Metal-binding</keyword>
<evidence type="ECO:0000256" key="6">
    <source>
        <dbReference type="ARBA" id="ARBA00022842"/>
    </source>
</evidence>
<accession>A0A6M2DQE4</accession>
<evidence type="ECO:0000256" key="1">
    <source>
        <dbReference type="ARBA" id="ARBA00001936"/>
    </source>
</evidence>
<dbReference type="AlphaFoldDB" id="A0A6M2DQE4"/>
<proteinExistence type="inferred from homology"/>
<dbReference type="GO" id="GO:0016818">
    <property type="term" value="F:hydrolase activity, acting on acid anhydrides, in phosphorus-containing anhydrides"/>
    <property type="evidence" value="ECO:0007669"/>
    <property type="project" value="InterPro"/>
</dbReference>
<evidence type="ECO:0000256" key="7">
    <source>
        <dbReference type="ARBA" id="ARBA00023211"/>
    </source>
</evidence>
<keyword evidence="6" id="KW-0460">Magnesium</keyword>
<comment type="similarity">
    <text evidence="3">Belongs to the Nudix hydrolase family.</text>
</comment>
<sequence>MTLTNGKLWRESSTLILLARSGKSQVKTDKFDYKVLVLKRTAKSRFMPCSLVFPGGVIEKGDSSRNWLALYESLGVPFNALTKVTQVNGERPPIFQYKPSDDELKREISLRISCIRETFEELGVLICRDKTDIQNKDVSSKFASFKTIDNAREWQKKVHEDHTQFMNLCETYSMVPDIWGTHEWSAWLTPIALKGPRFEAAFYLAALNDIPDVLAEKHEVQTSMWQSPVGLLSLHNKEEEWLPPPQHYELSRLAGVTELDKVASFAKDRSSKGSKLFYPIFVNAKDGVIHLLPGDKHYPQQPSFDKDDGDSKHREDVPMAEQRPVDGPVHRTEHKQPFFNMQLVLSKFEPHCGHLKPVVETKNETEDEQSVVKSADESKSKL</sequence>
<evidence type="ECO:0000256" key="4">
    <source>
        <dbReference type="ARBA" id="ARBA00022723"/>
    </source>
</evidence>
<feature type="compositionally biased region" description="Basic and acidic residues" evidence="8">
    <location>
        <begin position="293"/>
        <end position="317"/>
    </location>
</feature>
<name>A0A6M2DQE4_XENCH</name>
<dbReference type="EMBL" id="GIIL01004690">
    <property type="protein sequence ID" value="NOV48416.1"/>
    <property type="molecule type" value="Transcribed_RNA"/>
</dbReference>
<dbReference type="GO" id="GO:0046872">
    <property type="term" value="F:metal ion binding"/>
    <property type="evidence" value="ECO:0007669"/>
    <property type="project" value="UniProtKB-KW"/>
</dbReference>
<dbReference type="InterPro" id="IPR015797">
    <property type="entry name" value="NUDIX_hydrolase-like_dom_sf"/>
</dbReference>
<reference evidence="9" key="1">
    <citation type="submission" date="2020-03" db="EMBL/GenBank/DDBJ databases">
        <title>Transcriptomic Profiling of the Digestive Tract of the Rat Flea, Xenopsylla cheopis, Following Blood Feeding and Infection with Yersinia pestis.</title>
        <authorList>
            <person name="Bland D.M."/>
            <person name="Martens C.A."/>
            <person name="Virtaneva K."/>
            <person name="Kanakabandi K."/>
            <person name="Long D."/>
            <person name="Rosenke R."/>
            <person name="Saturday G.A."/>
            <person name="Hoyt F.H."/>
            <person name="Bruno D.P."/>
            <person name="Ribeiro J.M.C."/>
            <person name="Hinnebusch J."/>
        </authorList>
    </citation>
    <scope>NUCLEOTIDE SEQUENCE</scope>
</reference>
<evidence type="ECO:0000256" key="8">
    <source>
        <dbReference type="SAM" id="MobiDB-lite"/>
    </source>
</evidence>
<dbReference type="SUPFAM" id="SSF55811">
    <property type="entry name" value="Nudix"/>
    <property type="match status" value="1"/>
</dbReference>
<dbReference type="PANTHER" id="PTHR12318:SF0">
    <property type="entry name" value="ACYL-COENZYME A DIPHOSPHATASE NUDT19"/>
    <property type="match status" value="1"/>
</dbReference>
<protein>
    <submittedName>
        <fullName evidence="9">Putative nucleoside diphosphate-linked moiety x motif 19</fullName>
    </submittedName>
</protein>
<dbReference type="GO" id="GO:0005739">
    <property type="term" value="C:mitochondrion"/>
    <property type="evidence" value="ECO:0007669"/>
    <property type="project" value="TreeGrafter"/>
</dbReference>